<dbReference type="PROSITE" id="PS51459">
    <property type="entry name" value="FIDO"/>
    <property type="match status" value="1"/>
</dbReference>
<accession>A0A9Q8QGQ4</accession>
<dbReference type="InterPro" id="IPR036597">
    <property type="entry name" value="Fido-like_dom_sf"/>
</dbReference>
<dbReference type="InterPro" id="IPR003812">
    <property type="entry name" value="Fido"/>
</dbReference>
<evidence type="ECO:0000259" key="1">
    <source>
        <dbReference type="PROSITE" id="PS51459"/>
    </source>
</evidence>
<dbReference type="AlphaFoldDB" id="A0A9Q8QGQ4"/>
<reference evidence="2" key="1">
    <citation type="submission" date="2021-11" db="EMBL/GenBank/DDBJ databases">
        <title>Purpureocillium_takamizusanense_genome.</title>
        <authorList>
            <person name="Nguyen N.-H."/>
        </authorList>
    </citation>
    <scope>NUCLEOTIDE SEQUENCE</scope>
    <source>
        <strain evidence="2">PT3</strain>
    </source>
</reference>
<name>A0A9Q8QGQ4_9HYPO</name>
<keyword evidence="3" id="KW-1185">Reference proteome</keyword>
<sequence>MKEVIADAVSRGWPPTAPAGHHVAPRFNHIDRPYGSYQRQAESLFEKPARRLSRLQQARLDDRQREAVVEELRDVMVRAVYGSNTIQGAGLSWHATDVLCRKVFADTDDTSRIITESDEAFQDVIVEMRRLQPSLIIRPVDVALRARNDIVQHARAYQHILREFVVNKRDLTEGLIKDTHRILNRGASVRDKGWDYLPQGAYGGAYRTAILAASNIHMPLAACVPDRMQQLCLAVRVDVAMAEQGKSGDPFSMAAKHSLRLAHIQPFYHDNMRLSRIILNAILCRFAGVMLPLGEDERAQREYLDAKSRSSHDSMDHGDYAMFVLKHAAQSLREMKKKIAGKGKANTGGEVVVKAYSVSQ</sequence>
<dbReference type="PANTHER" id="PTHR13504">
    <property type="entry name" value="FIDO DOMAIN-CONTAINING PROTEIN DDB_G0283145"/>
    <property type="match status" value="1"/>
</dbReference>
<dbReference type="SUPFAM" id="SSF140931">
    <property type="entry name" value="Fic-like"/>
    <property type="match status" value="1"/>
</dbReference>
<dbReference type="GeneID" id="72066793"/>
<evidence type="ECO:0000313" key="2">
    <source>
        <dbReference type="EMBL" id="UNI18584.1"/>
    </source>
</evidence>
<gene>
    <name evidence="2" type="ORF">JDV02_004842</name>
</gene>
<protein>
    <recommendedName>
        <fullName evidence="1">Fido domain-containing protein</fullName>
    </recommendedName>
</protein>
<feature type="domain" description="Fido" evidence="1">
    <location>
        <begin position="171"/>
        <end position="326"/>
    </location>
</feature>
<evidence type="ECO:0000313" key="3">
    <source>
        <dbReference type="Proteomes" id="UP000829364"/>
    </source>
</evidence>
<organism evidence="2 3">
    <name type="scientific">Purpureocillium takamizusanense</name>
    <dbReference type="NCBI Taxonomy" id="2060973"/>
    <lineage>
        <taxon>Eukaryota</taxon>
        <taxon>Fungi</taxon>
        <taxon>Dikarya</taxon>
        <taxon>Ascomycota</taxon>
        <taxon>Pezizomycotina</taxon>
        <taxon>Sordariomycetes</taxon>
        <taxon>Hypocreomycetidae</taxon>
        <taxon>Hypocreales</taxon>
        <taxon>Ophiocordycipitaceae</taxon>
        <taxon>Purpureocillium</taxon>
    </lineage>
</organism>
<proteinExistence type="predicted"/>
<dbReference type="EMBL" id="CP086357">
    <property type="protein sequence ID" value="UNI18584.1"/>
    <property type="molecule type" value="Genomic_DNA"/>
</dbReference>
<dbReference type="PANTHER" id="PTHR13504:SF38">
    <property type="entry name" value="FIDO DOMAIN-CONTAINING PROTEIN"/>
    <property type="match status" value="1"/>
</dbReference>
<dbReference type="RefSeq" id="XP_047842065.1">
    <property type="nucleotide sequence ID" value="XM_047986085.1"/>
</dbReference>
<dbReference type="Gene3D" id="1.10.3290.10">
    <property type="entry name" value="Fido-like domain"/>
    <property type="match status" value="1"/>
</dbReference>
<dbReference type="KEGG" id="ptkz:JDV02_004842"/>
<dbReference type="InterPro" id="IPR040198">
    <property type="entry name" value="Fido_containing"/>
</dbReference>
<dbReference type="OrthoDB" id="439046at2759"/>
<dbReference type="Proteomes" id="UP000829364">
    <property type="component" value="Chromosome 4"/>
</dbReference>
<dbReference type="Pfam" id="PF02661">
    <property type="entry name" value="Fic"/>
    <property type="match status" value="1"/>
</dbReference>